<keyword evidence="1" id="KW-0812">Transmembrane</keyword>
<keyword evidence="1" id="KW-1133">Transmembrane helix</keyword>
<dbReference type="AlphaFoldDB" id="A0A1M5YL16"/>
<keyword evidence="1" id="KW-0472">Membrane</keyword>
<organism evidence="2 3">
    <name type="scientific">Bradyrhizobium erythrophlei</name>
    <dbReference type="NCBI Taxonomy" id="1437360"/>
    <lineage>
        <taxon>Bacteria</taxon>
        <taxon>Pseudomonadati</taxon>
        <taxon>Pseudomonadota</taxon>
        <taxon>Alphaproteobacteria</taxon>
        <taxon>Hyphomicrobiales</taxon>
        <taxon>Nitrobacteraceae</taxon>
        <taxon>Bradyrhizobium</taxon>
    </lineage>
</organism>
<gene>
    <name evidence="2" type="ORF">SAMN05443248_8469</name>
</gene>
<evidence type="ECO:0000313" key="2">
    <source>
        <dbReference type="EMBL" id="SHI12757.1"/>
    </source>
</evidence>
<reference evidence="2 3" key="1">
    <citation type="submission" date="2016-11" db="EMBL/GenBank/DDBJ databases">
        <authorList>
            <person name="Jaros S."/>
            <person name="Januszkiewicz K."/>
            <person name="Wedrychowicz H."/>
        </authorList>
    </citation>
    <scope>NUCLEOTIDE SEQUENCE [LARGE SCALE GENOMIC DNA]</scope>
    <source>
        <strain evidence="2 3">GAS138</strain>
    </source>
</reference>
<dbReference type="Proteomes" id="UP000189796">
    <property type="component" value="Chromosome I"/>
</dbReference>
<evidence type="ECO:0000256" key="1">
    <source>
        <dbReference type="SAM" id="Phobius"/>
    </source>
</evidence>
<protein>
    <submittedName>
        <fullName evidence="2">Uncharacterized protein</fullName>
    </submittedName>
</protein>
<dbReference type="EMBL" id="LT670817">
    <property type="protein sequence ID" value="SHI12757.1"/>
    <property type="molecule type" value="Genomic_DNA"/>
</dbReference>
<name>A0A1M5YL16_9BRAD</name>
<sequence>MHPQPRVRILVASMHTSIHSEPPESPGIPARNGFTAYFVISPAIGFLVTVALRKMARAPGWA</sequence>
<feature type="transmembrane region" description="Helical" evidence="1">
    <location>
        <begin position="34"/>
        <end position="52"/>
    </location>
</feature>
<evidence type="ECO:0000313" key="3">
    <source>
        <dbReference type="Proteomes" id="UP000189796"/>
    </source>
</evidence>
<proteinExistence type="predicted"/>
<accession>A0A1M5YL16</accession>